<dbReference type="PANTHER" id="PTHR16019">
    <property type="entry name" value="SYNAPSE-ASSOCIATED PROTEIN"/>
    <property type="match status" value="1"/>
</dbReference>
<gene>
    <name evidence="3" type="ORF">NEMBOFW57_008433</name>
</gene>
<protein>
    <recommendedName>
        <fullName evidence="2">BSD domain-containing protein</fullName>
    </recommendedName>
</protein>
<dbReference type="AlphaFoldDB" id="A0AAD4ERZ9"/>
<dbReference type="PROSITE" id="PS50858">
    <property type="entry name" value="BSD"/>
    <property type="match status" value="1"/>
</dbReference>
<dbReference type="PANTHER" id="PTHR16019:SF5">
    <property type="entry name" value="BSD DOMAIN-CONTAINING PROTEIN 1"/>
    <property type="match status" value="1"/>
</dbReference>
<dbReference type="Proteomes" id="UP001197093">
    <property type="component" value="Unassembled WGS sequence"/>
</dbReference>
<dbReference type="InterPro" id="IPR035925">
    <property type="entry name" value="BSD_dom_sf"/>
</dbReference>
<name>A0AAD4ERZ9_9PEZI</name>
<feature type="region of interest" description="Disordered" evidence="1">
    <location>
        <begin position="1"/>
        <end position="35"/>
    </location>
</feature>
<evidence type="ECO:0000313" key="4">
    <source>
        <dbReference type="Proteomes" id="UP001197093"/>
    </source>
</evidence>
<comment type="caution">
    <text evidence="3">The sequence shown here is derived from an EMBL/GenBank/DDBJ whole genome shotgun (WGS) entry which is preliminary data.</text>
</comment>
<feature type="compositionally biased region" description="Basic and acidic residues" evidence="1">
    <location>
        <begin position="1"/>
        <end position="27"/>
    </location>
</feature>
<keyword evidence="4" id="KW-1185">Reference proteome</keyword>
<evidence type="ECO:0000313" key="3">
    <source>
        <dbReference type="EMBL" id="KAG7286130.1"/>
    </source>
</evidence>
<accession>A0AAD4ERZ9</accession>
<feature type="region of interest" description="Disordered" evidence="1">
    <location>
        <begin position="314"/>
        <end position="489"/>
    </location>
</feature>
<feature type="compositionally biased region" description="Polar residues" evidence="1">
    <location>
        <begin position="463"/>
        <end position="472"/>
    </location>
</feature>
<dbReference type="SMART" id="SM00751">
    <property type="entry name" value="BSD"/>
    <property type="match status" value="1"/>
</dbReference>
<dbReference type="Pfam" id="PF03909">
    <property type="entry name" value="BSD"/>
    <property type="match status" value="1"/>
</dbReference>
<dbReference type="EMBL" id="JAHCVI010000004">
    <property type="protein sequence ID" value="KAG7286130.1"/>
    <property type="molecule type" value="Genomic_DNA"/>
</dbReference>
<feature type="compositionally biased region" description="Acidic residues" evidence="1">
    <location>
        <begin position="366"/>
        <end position="403"/>
    </location>
</feature>
<feature type="domain" description="BSD" evidence="2">
    <location>
        <begin position="247"/>
        <end position="299"/>
    </location>
</feature>
<dbReference type="GO" id="GO:0005737">
    <property type="term" value="C:cytoplasm"/>
    <property type="evidence" value="ECO:0007669"/>
    <property type="project" value="TreeGrafter"/>
</dbReference>
<sequence>MDIAYDHIQESTFPEEHSDSPSGDKKPAPQSSLNDDLQDAYRAFSSSPWGARIGGFFGSVVKQGESVYREAQQELSAVGQDATRGFTDLRETIINRTRSLSLNTSLPAIASSSSQAGETGENAETTPTATKDRSAETALSESETVLSRLRGEAAKRLKDLQKAEDAADEALLRFGTNLRDFLRDAISIAPPTGDDADNQGSTVLFESKDAHGKRVIHTSRFDAQLHLIHTSLDSFTKDGAGAEFETWTKEFDIDKKTADISSDLDKYPELRATMEKLVPDQVPYADFWKRYYFLRHGIETAEARRRDLLKAASAEEEVGWDEDSEDEEEKVQEKAPEKVEQKAQEKVQEKVQQKPQQKAQDTKAQEEDDEDSDDDDEDDEDDDEEDDEDDEDSDDEDSDDDTEAGPSKAAAAHKKPASVESSTTIHPPAAKPALLKPSEPRKSDEKSQAGSDTSYDLVGATSGVPSQAPSSPKESRKVEDDSSDEEDWE</sequence>
<feature type="compositionally biased region" description="Basic and acidic residues" evidence="1">
    <location>
        <begin position="331"/>
        <end position="352"/>
    </location>
</feature>
<reference evidence="3" key="1">
    <citation type="submission" date="2023-02" db="EMBL/GenBank/DDBJ databases">
        <authorList>
            <person name="Palmer J.M."/>
        </authorList>
    </citation>
    <scope>NUCLEOTIDE SEQUENCE</scope>
    <source>
        <strain evidence="3">FW57</strain>
    </source>
</reference>
<dbReference type="InterPro" id="IPR051494">
    <property type="entry name" value="BSD_domain-containing"/>
</dbReference>
<dbReference type="InterPro" id="IPR005607">
    <property type="entry name" value="BSD_dom"/>
</dbReference>
<proteinExistence type="predicted"/>
<feature type="region of interest" description="Disordered" evidence="1">
    <location>
        <begin position="111"/>
        <end position="144"/>
    </location>
</feature>
<dbReference type="Gene3D" id="1.10.3970.10">
    <property type="entry name" value="BSD domain"/>
    <property type="match status" value="1"/>
</dbReference>
<evidence type="ECO:0000259" key="2">
    <source>
        <dbReference type="PROSITE" id="PS50858"/>
    </source>
</evidence>
<organism evidence="3 4">
    <name type="scientific">Staphylotrichum longicolle</name>
    <dbReference type="NCBI Taxonomy" id="669026"/>
    <lineage>
        <taxon>Eukaryota</taxon>
        <taxon>Fungi</taxon>
        <taxon>Dikarya</taxon>
        <taxon>Ascomycota</taxon>
        <taxon>Pezizomycotina</taxon>
        <taxon>Sordariomycetes</taxon>
        <taxon>Sordariomycetidae</taxon>
        <taxon>Sordariales</taxon>
        <taxon>Chaetomiaceae</taxon>
        <taxon>Staphylotrichum</taxon>
    </lineage>
</organism>
<dbReference type="SUPFAM" id="SSF140383">
    <property type="entry name" value="BSD domain-like"/>
    <property type="match status" value="1"/>
</dbReference>
<feature type="compositionally biased region" description="Basic and acidic residues" evidence="1">
    <location>
        <begin position="438"/>
        <end position="447"/>
    </location>
</feature>
<evidence type="ECO:0000256" key="1">
    <source>
        <dbReference type="SAM" id="MobiDB-lite"/>
    </source>
</evidence>
<feature type="compositionally biased region" description="Polar residues" evidence="1">
    <location>
        <begin position="111"/>
        <end position="129"/>
    </location>
</feature>
<feature type="compositionally biased region" description="Low complexity" evidence="1">
    <location>
        <begin position="427"/>
        <end position="437"/>
    </location>
</feature>
<feature type="compositionally biased region" description="Acidic residues" evidence="1">
    <location>
        <begin position="314"/>
        <end position="330"/>
    </location>
</feature>